<dbReference type="GO" id="GO:0006685">
    <property type="term" value="P:sphingomyelin catabolic process"/>
    <property type="evidence" value="ECO:0007669"/>
    <property type="project" value="TreeGrafter"/>
</dbReference>
<evidence type="ECO:0000256" key="4">
    <source>
        <dbReference type="ARBA" id="ARBA00023136"/>
    </source>
</evidence>
<proteinExistence type="predicted"/>
<dbReference type="GO" id="GO:0050290">
    <property type="term" value="F:sphingomyelin phosphodiesterase D activity"/>
    <property type="evidence" value="ECO:0007669"/>
    <property type="project" value="InterPro"/>
</dbReference>
<feature type="transmembrane region" description="Helical" evidence="5">
    <location>
        <begin position="748"/>
        <end position="767"/>
    </location>
</feature>
<evidence type="ECO:0000256" key="5">
    <source>
        <dbReference type="SAM" id="Phobius"/>
    </source>
</evidence>
<evidence type="ECO:0000256" key="3">
    <source>
        <dbReference type="ARBA" id="ARBA00022989"/>
    </source>
</evidence>
<feature type="transmembrane region" description="Helical" evidence="5">
    <location>
        <begin position="774"/>
        <end position="792"/>
    </location>
</feature>
<dbReference type="AlphaFoldDB" id="A0A5S6QLI3"/>
<comment type="subcellular location">
    <subcellularLocation>
        <location evidence="1">Membrane</location>
        <topology evidence="1">Single-pass membrane protein</topology>
    </subcellularLocation>
</comment>
<keyword evidence="4 5" id="KW-0472">Membrane</keyword>
<evidence type="ECO:0000313" key="6">
    <source>
        <dbReference type="Proteomes" id="UP000046395"/>
    </source>
</evidence>
<organism evidence="6 7">
    <name type="scientific">Trichuris muris</name>
    <name type="common">Mouse whipworm</name>
    <dbReference type="NCBI Taxonomy" id="70415"/>
    <lineage>
        <taxon>Eukaryota</taxon>
        <taxon>Metazoa</taxon>
        <taxon>Ecdysozoa</taxon>
        <taxon>Nematoda</taxon>
        <taxon>Enoplea</taxon>
        <taxon>Dorylaimia</taxon>
        <taxon>Trichinellida</taxon>
        <taxon>Trichuridae</taxon>
        <taxon>Trichuris</taxon>
    </lineage>
</organism>
<dbReference type="GO" id="GO:0046475">
    <property type="term" value="P:glycerophospholipid catabolic process"/>
    <property type="evidence" value="ECO:0007669"/>
    <property type="project" value="TreeGrafter"/>
</dbReference>
<keyword evidence="2 5" id="KW-0812">Transmembrane</keyword>
<dbReference type="Proteomes" id="UP000046395">
    <property type="component" value="Unassembled WGS sequence"/>
</dbReference>
<dbReference type="InterPro" id="IPR024129">
    <property type="entry name" value="Sphingomy_SMPD4"/>
</dbReference>
<accession>A0A5S6QLI3</accession>
<evidence type="ECO:0000313" key="7">
    <source>
        <dbReference type="WBParaSite" id="TMUE_2000008065.1"/>
    </source>
</evidence>
<sequence>MDDSFTSSNNLSWSRFETKFPDKPASNPRAVYFQTLFAPRDGPSPLPTGLRVAAPSLGVPRADFAKAQVLHSAPDALSDRHRMLRDDPHSRKSFGDFFTSALHELCANVRCSLVEAANVEQLADRFCAGLLQLFGKGSCLNLFTLNQEFNSEYDALYGLLRYNGVLLNCADQLLRGLDVKFEFTVESTSAELVNVKPSHWKVGSYEEPARTNNLHLTGFTSFEAYFFLFFWHVTKARIDFVNEECFSNAYSSLLDDYLQHLLSIRSLALALGPPVASGYRALFGGGQAFSKVNPVSPYGLLNVNFYSNAHESSGRPSAKVAYTELSWKATVFFNLLCDVWMCSPTGWRTVGFAAYKDFDICVVVLLVRYVLKRLYKVVYGVHPLSDAVEFSSDTGAFEAGALLRIFNFIHSLLQTWVSSSSFHYLLDLWLTAIQPWRCDEEQGESEHPEYTAKWAPFVVKHRVIYKHFFWLILKHFTYFKLTSPRCVKMLHSVCKVYSNPQLMQALKEHEMQTLMRASPSTLSGVDTAEEFFYGKQAQLTVRALLLHILRTEKYSELQLDRSRLSRDQRSWWQTIVNFFSIDMDNDDDEAKRMLVKLRFCRQTLIELFQMDPAGLESLLTSEQQYEEADCLPDSLLDQSGRLRLSPLGQQQVFSRFRQYPIGRYPLAPNDQLPLRSDEVEFLFRLQRMVSAWLNARFGRCFSRAYDARGPIGWMARRILESPSSVTMRNTPVLARHVDDLPARISLRWFASVRSIGYIAAIGCLLGCFGVHRFVDFYVILYSLVIALLTTALCNL</sequence>
<dbReference type="Pfam" id="PF14724">
    <property type="entry name" value="mit_SMPDase"/>
    <property type="match status" value="2"/>
</dbReference>
<dbReference type="PANTHER" id="PTHR12988:SF6">
    <property type="entry name" value="SPHINGOMYELIN PHOSPHODIESTERASE 4"/>
    <property type="match status" value="1"/>
</dbReference>
<dbReference type="PANTHER" id="PTHR12988">
    <property type="entry name" value="SPHINGOMYELIN PHOSPHODIESTERASE 4"/>
    <property type="match status" value="1"/>
</dbReference>
<protein>
    <submittedName>
        <fullName evidence="7">Sphingomyelin phosphodiesterase 4</fullName>
    </submittedName>
</protein>
<reference evidence="7" key="1">
    <citation type="submission" date="2019-12" db="UniProtKB">
        <authorList>
            <consortium name="WormBaseParasite"/>
        </authorList>
    </citation>
    <scope>IDENTIFICATION</scope>
</reference>
<name>A0A5S6QLI3_TRIMR</name>
<dbReference type="STRING" id="70415.A0A5S6QLI3"/>
<evidence type="ECO:0000256" key="1">
    <source>
        <dbReference type="ARBA" id="ARBA00004167"/>
    </source>
</evidence>
<evidence type="ECO:0000256" key="2">
    <source>
        <dbReference type="ARBA" id="ARBA00022692"/>
    </source>
</evidence>
<keyword evidence="6" id="KW-1185">Reference proteome</keyword>
<dbReference type="GO" id="GO:0016020">
    <property type="term" value="C:membrane"/>
    <property type="evidence" value="ECO:0007669"/>
    <property type="project" value="UniProtKB-SubCell"/>
</dbReference>
<keyword evidence="3 5" id="KW-1133">Transmembrane helix</keyword>
<dbReference type="GO" id="GO:0046513">
    <property type="term" value="P:ceramide biosynthetic process"/>
    <property type="evidence" value="ECO:0007669"/>
    <property type="project" value="TreeGrafter"/>
</dbReference>
<dbReference type="WBParaSite" id="TMUE_2000008065.1">
    <property type="protein sequence ID" value="TMUE_2000008065.1"/>
    <property type="gene ID" value="WBGene00290746"/>
</dbReference>